<gene>
    <name evidence="1" type="ORF">BI308_21485</name>
</gene>
<sequence>MDAEFLKSIIENRFAIPDRHQVAELTPKLMANLGEVTWELRDRSYMTLSAWIWGWHDCTYYSDAELLELAEQAKRNIKIGLGEAESDRVFLRTYSILLLNDLTDFDRQHPYLDEPEIRDRMALYLEYLQQEQDLRGYVCDQKGWAHGIAHVADSLVVLGRNPYLNESDLIQLLDGISSKLRHLMASVYLHSEEERLARAAVSICQRNQLTIAQINDWLRRSIEPDLRRPSGRFVWDDFERYPWRKILTDPIEKLCAYRNLQNFLRAFYFQWQNQEMATERQQTVQHQIGRALEFIDAGFYNTTQGFFVNP</sequence>
<protein>
    <recommendedName>
        <fullName evidence="3">DUF2785 domain-containing protein</fullName>
    </recommendedName>
</protein>
<dbReference type="STRING" id="1925591.BI308_21485"/>
<dbReference type="AlphaFoldDB" id="A0A1L9QLH2"/>
<evidence type="ECO:0000313" key="1">
    <source>
        <dbReference type="EMBL" id="OJJ19737.1"/>
    </source>
</evidence>
<reference evidence="1" key="1">
    <citation type="submission" date="2016-10" db="EMBL/GenBank/DDBJ databases">
        <title>CRISPR-Cas defence system in Roseofilum reptotaenium: evidence of a bacteriophage-cyanobacterium arms race in the coral black band disease.</title>
        <authorList>
            <person name="Buerger P."/>
            <person name="Wood-Charlson E.M."/>
            <person name="Weynberg K.D."/>
            <person name="Willis B."/>
            <person name="Van Oppen M.J."/>
        </authorList>
    </citation>
    <scope>NUCLEOTIDE SEQUENCE [LARGE SCALE GENOMIC DNA]</scope>
    <source>
        <strain evidence="1">AO1-A</strain>
    </source>
</reference>
<dbReference type="Proteomes" id="UP000183940">
    <property type="component" value="Unassembled WGS sequence"/>
</dbReference>
<organism evidence="1 2">
    <name type="scientific">Roseofilum reptotaenium AO1-A</name>
    <dbReference type="NCBI Taxonomy" id="1925591"/>
    <lineage>
        <taxon>Bacteria</taxon>
        <taxon>Bacillati</taxon>
        <taxon>Cyanobacteriota</taxon>
        <taxon>Cyanophyceae</taxon>
        <taxon>Desertifilales</taxon>
        <taxon>Desertifilaceae</taxon>
        <taxon>Roseofilum</taxon>
    </lineage>
</organism>
<comment type="caution">
    <text evidence="1">The sequence shown here is derived from an EMBL/GenBank/DDBJ whole genome shotgun (WGS) entry which is preliminary data.</text>
</comment>
<keyword evidence="2" id="KW-1185">Reference proteome</keyword>
<name>A0A1L9QLH2_9CYAN</name>
<dbReference type="InterPro" id="IPR021247">
    <property type="entry name" value="DUF2785"/>
</dbReference>
<dbReference type="Pfam" id="PF10978">
    <property type="entry name" value="DUF2785"/>
    <property type="match status" value="1"/>
</dbReference>
<evidence type="ECO:0008006" key="3">
    <source>
        <dbReference type="Google" id="ProtNLM"/>
    </source>
</evidence>
<evidence type="ECO:0000313" key="2">
    <source>
        <dbReference type="Proteomes" id="UP000183940"/>
    </source>
</evidence>
<proteinExistence type="predicted"/>
<accession>A0A1L9QLH2</accession>
<dbReference type="EMBL" id="MLAW01000051">
    <property type="protein sequence ID" value="OJJ19737.1"/>
    <property type="molecule type" value="Genomic_DNA"/>
</dbReference>